<dbReference type="SUPFAM" id="SSF52540">
    <property type="entry name" value="P-loop containing nucleoside triphosphate hydrolases"/>
    <property type="match status" value="1"/>
</dbReference>
<keyword evidence="6" id="KW-0067">ATP-binding</keyword>
<dbReference type="InterPro" id="IPR027417">
    <property type="entry name" value="P-loop_NTPase"/>
</dbReference>
<reference evidence="11 12" key="1">
    <citation type="submission" date="2019-03" db="EMBL/GenBank/DDBJ databases">
        <title>Genomic Encyclopedia of Type Strains, Phase IV (KMG-IV): sequencing the most valuable type-strain genomes for metagenomic binning, comparative biology and taxonomic classification.</title>
        <authorList>
            <person name="Goeker M."/>
        </authorList>
    </citation>
    <scope>NUCLEOTIDE SEQUENCE [LARGE SCALE GENOMIC DNA]</scope>
    <source>
        <strain evidence="11 12">DSM 103792</strain>
    </source>
</reference>
<evidence type="ECO:0000259" key="10">
    <source>
        <dbReference type="Pfam" id="PF13614"/>
    </source>
</evidence>
<keyword evidence="7 11" id="KW-0829">Tyrosine-protein kinase</keyword>
<dbReference type="InterPro" id="IPR005702">
    <property type="entry name" value="Wzc-like_C"/>
</dbReference>
<evidence type="ECO:0000256" key="8">
    <source>
        <dbReference type="ARBA" id="ARBA00051245"/>
    </source>
</evidence>
<dbReference type="InterPro" id="IPR050445">
    <property type="entry name" value="Bact_polysacc_biosynth/exp"/>
</dbReference>
<dbReference type="EMBL" id="SNYM01000005">
    <property type="protein sequence ID" value="TDQ49122.1"/>
    <property type="molecule type" value="Genomic_DNA"/>
</dbReference>
<keyword evidence="3" id="KW-0808">Transferase</keyword>
<proteinExistence type="inferred from homology"/>
<feature type="region of interest" description="Disordered" evidence="9">
    <location>
        <begin position="15"/>
        <end position="43"/>
    </location>
</feature>
<comment type="similarity">
    <text evidence="1">Belongs to the CpsD/CapB family.</text>
</comment>
<evidence type="ECO:0000256" key="2">
    <source>
        <dbReference type="ARBA" id="ARBA00011903"/>
    </source>
</evidence>
<comment type="catalytic activity">
    <reaction evidence="8">
        <text>L-tyrosyl-[protein] + ATP = O-phospho-L-tyrosyl-[protein] + ADP + H(+)</text>
        <dbReference type="Rhea" id="RHEA:10596"/>
        <dbReference type="Rhea" id="RHEA-COMP:10136"/>
        <dbReference type="Rhea" id="RHEA-COMP:20101"/>
        <dbReference type="ChEBI" id="CHEBI:15378"/>
        <dbReference type="ChEBI" id="CHEBI:30616"/>
        <dbReference type="ChEBI" id="CHEBI:46858"/>
        <dbReference type="ChEBI" id="CHEBI:61978"/>
        <dbReference type="ChEBI" id="CHEBI:456216"/>
        <dbReference type="EC" id="2.7.10.2"/>
    </reaction>
</comment>
<dbReference type="GO" id="GO:0005886">
    <property type="term" value="C:plasma membrane"/>
    <property type="evidence" value="ECO:0007669"/>
    <property type="project" value="TreeGrafter"/>
</dbReference>
<dbReference type="GO" id="GO:0004713">
    <property type="term" value="F:protein tyrosine kinase activity"/>
    <property type="evidence" value="ECO:0007669"/>
    <property type="project" value="UniProtKB-KW"/>
</dbReference>
<dbReference type="OrthoDB" id="9775724at2"/>
<gene>
    <name evidence="11" type="ORF">EV696_10596</name>
</gene>
<dbReference type="PANTHER" id="PTHR32309:SF13">
    <property type="entry name" value="FERRIC ENTEROBACTIN TRANSPORT PROTEIN FEPE"/>
    <property type="match status" value="1"/>
</dbReference>
<organism evidence="11 12">
    <name type="scientific">Permianibacter aggregans</name>
    <dbReference type="NCBI Taxonomy" id="1510150"/>
    <lineage>
        <taxon>Bacteria</taxon>
        <taxon>Pseudomonadati</taxon>
        <taxon>Pseudomonadota</taxon>
        <taxon>Gammaproteobacteria</taxon>
        <taxon>Pseudomonadales</taxon>
        <taxon>Pseudomonadaceae</taxon>
        <taxon>Permianibacter</taxon>
    </lineage>
</organism>
<dbReference type="RefSeq" id="WP_133589459.1">
    <property type="nucleotide sequence ID" value="NZ_CP037953.1"/>
</dbReference>
<keyword evidence="5 11" id="KW-0418">Kinase</keyword>
<dbReference type="NCBIfam" id="TIGR03018">
    <property type="entry name" value="pepcterm_TyrKin"/>
    <property type="match status" value="1"/>
</dbReference>
<dbReference type="Proteomes" id="UP000295375">
    <property type="component" value="Unassembled WGS sequence"/>
</dbReference>
<accession>A0A4R6UQA7</accession>
<evidence type="ECO:0000256" key="1">
    <source>
        <dbReference type="ARBA" id="ARBA00007316"/>
    </source>
</evidence>
<evidence type="ECO:0000256" key="6">
    <source>
        <dbReference type="ARBA" id="ARBA00022840"/>
    </source>
</evidence>
<dbReference type="CDD" id="cd05387">
    <property type="entry name" value="BY-kinase"/>
    <property type="match status" value="1"/>
</dbReference>
<evidence type="ECO:0000256" key="3">
    <source>
        <dbReference type="ARBA" id="ARBA00022679"/>
    </source>
</evidence>
<evidence type="ECO:0000256" key="4">
    <source>
        <dbReference type="ARBA" id="ARBA00022741"/>
    </source>
</evidence>
<dbReference type="AlphaFoldDB" id="A0A4R6UQA7"/>
<evidence type="ECO:0000313" key="12">
    <source>
        <dbReference type="Proteomes" id="UP000295375"/>
    </source>
</evidence>
<dbReference type="Pfam" id="PF13614">
    <property type="entry name" value="AAA_31"/>
    <property type="match status" value="1"/>
</dbReference>
<dbReference type="EC" id="2.7.10.2" evidence="2"/>
<evidence type="ECO:0000313" key="11">
    <source>
        <dbReference type="EMBL" id="TDQ49122.1"/>
    </source>
</evidence>
<comment type="caution">
    <text evidence="11">The sequence shown here is derived from an EMBL/GenBank/DDBJ whole genome shotgun (WGS) entry which is preliminary data.</text>
</comment>
<feature type="domain" description="AAA" evidence="10">
    <location>
        <begin position="101"/>
        <end position="253"/>
    </location>
</feature>
<dbReference type="Gene3D" id="3.40.50.300">
    <property type="entry name" value="P-loop containing nucleotide triphosphate hydrolases"/>
    <property type="match status" value="1"/>
</dbReference>
<protein>
    <recommendedName>
        <fullName evidence="2">non-specific protein-tyrosine kinase</fullName>
        <ecNumber evidence="2">2.7.10.2</ecNumber>
    </recommendedName>
</protein>
<name>A0A4R6UQA7_9GAMM</name>
<dbReference type="InterPro" id="IPR025669">
    <property type="entry name" value="AAA_dom"/>
</dbReference>
<evidence type="ECO:0000256" key="7">
    <source>
        <dbReference type="ARBA" id="ARBA00023137"/>
    </source>
</evidence>
<dbReference type="PANTHER" id="PTHR32309">
    <property type="entry name" value="TYROSINE-PROTEIN KINASE"/>
    <property type="match status" value="1"/>
</dbReference>
<evidence type="ECO:0000256" key="5">
    <source>
        <dbReference type="ARBA" id="ARBA00022777"/>
    </source>
</evidence>
<sequence length="292" mass="31761">MDLIEKAAARLALQEAPAKPEQASPLQKPVLQESSTGESVTLPLDDRPVDLTLDLKRLHDLGMVVPDTARSQIKEEFRHIKRPLLMNAAGKGTSILKHANLIMVSSAHPGEGKTFNAANLALSIAAERDKTVLLVDCDVVRPALGNLLGYSSQRGLVDYLINPSLDLSDLMLKTDLPTLSVLPAGNPHHLSTELLASDAMQALTVELSTRYSDRVVIFDSPPLLATTESCVLAHLMGQIVIVVEAERTTRSDVREALERLGSLPETAVGFVLNKTRHEREAGYYGYGYGYGY</sequence>
<evidence type="ECO:0000256" key="9">
    <source>
        <dbReference type="SAM" id="MobiDB-lite"/>
    </source>
</evidence>
<keyword evidence="12" id="KW-1185">Reference proteome</keyword>
<keyword evidence="11" id="KW-0675">Receptor</keyword>
<keyword evidence="4" id="KW-0547">Nucleotide-binding</keyword>